<feature type="transmembrane region" description="Helical" evidence="9">
    <location>
        <begin position="238"/>
        <end position="256"/>
    </location>
</feature>
<keyword evidence="11" id="KW-1185">Reference proteome</keyword>
<feature type="transmembrane region" description="Helical" evidence="9">
    <location>
        <begin position="287"/>
        <end position="311"/>
    </location>
</feature>
<comment type="subcellular location">
    <subcellularLocation>
        <location evidence="1 9">Cell membrane</location>
        <topology evidence="1 9">Multi-pass membrane protein</topology>
    </subcellularLocation>
</comment>
<comment type="caution">
    <text evidence="10">The sequence shown here is derived from an EMBL/GenBank/DDBJ whole genome shotgun (WGS) entry which is preliminary data.</text>
</comment>
<dbReference type="GO" id="GO:0015190">
    <property type="term" value="F:L-leucine transmembrane transporter activity"/>
    <property type="evidence" value="ECO:0007669"/>
    <property type="project" value="TreeGrafter"/>
</dbReference>
<feature type="transmembrane region" description="Helical" evidence="9">
    <location>
        <begin position="124"/>
        <end position="143"/>
    </location>
</feature>
<feature type="transmembrane region" description="Helical" evidence="9">
    <location>
        <begin position="12"/>
        <end position="34"/>
    </location>
</feature>
<keyword evidence="5 9" id="KW-0812">Transmembrane</keyword>
<dbReference type="GO" id="GO:0015188">
    <property type="term" value="F:L-isoleucine transmembrane transporter activity"/>
    <property type="evidence" value="ECO:0007669"/>
    <property type="project" value="TreeGrafter"/>
</dbReference>
<keyword evidence="7 9" id="KW-1133">Transmembrane helix</keyword>
<comment type="similarity">
    <text evidence="2 9">Belongs to the branched chain amino acid transporter family.</text>
</comment>
<evidence type="ECO:0000313" key="10">
    <source>
        <dbReference type="EMBL" id="MDQ0215016.1"/>
    </source>
</evidence>
<reference evidence="10" key="1">
    <citation type="submission" date="2023-07" db="EMBL/GenBank/DDBJ databases">
        <title>Genomic Encyclopedia of Type Strains, Phase IV (KMG-IV): sequencing the most valuable type-strain genomes for metagenomic binning, comparative biology and taxonomic classification.</title>
        <authorList>
            <person name="Goeker M."/>
        </authorList>
    </citation>
    <scope>NUCLEOTIDE SEQUENCE</scope>
    <source>
        <strain evidence="10">DSM 23947</strain>
    </source>
</reference>
<keyword evidence="6 9" id="KW-0029">Amino-acid transport</keyword>
<evidence type="ECO:0000313" key="11">
    <source>
        <dbReference type="Proteomes" id="UP001237207"/>
    </source>
</evidence>
<keyword evidence="4" id="KW-1003">Cell membrane</keyword>
<dbReference type="NCBIfam" id="TIGR00796">
    <property type="entry name" value="livcs"/>
    <property type="match status" value="1"/>
</dbReference>
<evidence type="ECO:0000256" key="3">
    <source>
        <dbReference type="ARBA" id="ARBA00022448"/>
    </source>
</evidence>
<accession>A0AAJ1T4E4</accession>
<gene>
    <name evidence="10" type="ORF">J2S13_001415</name>
</gene>
<feature type="transmembrane region" description="Helical" evidence="9">
    <location>
        <begin position="416"/>
        <end position="440"/>
    </location>
</feature>
<protein>
    <recommendedName>
        <fullName evidence="9">Branched-chain amino acid transport system carrier protein</fullName>
    </recommendedName>
</protein>
<feature type="transmembrane region" description="Helical" evidence="9">
    <location>
        <begin position="46"/>
        <end position="66"/>
    </location>
</feature>
<evidence type="ECO:0000256" key="4">
    <source>
        <dbReference type="ARBA" id="ARBA00022475"/>
    </source>
</evidence>
<feature type="transmembrane region" description="Helical" evidence="9">
    <location>
        <begin position="155"/>
        <end position="173"/>
    </location>
</feature>
<feature type="transmembrane region" description="Helical" evidence="9">
    <location>
        <begin position="345"/>
        <end position="363"/>
    </location>
</feature>
<evidence type="ECO:0000256" key="5">
    <source>
        <dbReference type="ARBA" id="ARBA00022692"/>
    </source>
</evidence>
<dbReference type="PANTHER" id="PTHR30588:SF8">
    <property type="entry name" value="BRANCHED-CHAIN AMINO ACID PERMEASE BRAB"/>
    <property type="match status" value="1"/>
</dbReference>
<feature type="transmembrane region" description="Helical" evidence="9">
    <location>
        <begin position="318"/>
        <end position="339"/>
    </location>
</feature>
<organism evidence="10 11">
    <name type="scientific">Oikeobacillus pervagus</name>
    <dbReference type="NCBI Taxonomy" id="1325931"/>
    <lineage>
        <taxon>Bacteria</taxon>
        <taxon>Bacillati</taxon>
        <taxon>Bacillota</taxon>
        <taxon>Bacilli</taxon>
        <taxon>Bacillales</taxon>
        <taxon>Bacillaceae</taxon>
        <taxon>Oikeobacillus</taxon>
    </lineage>
</organism>
<feature type="transmembrane region" description="Helical" evidence="9">
    <location>
        <begin position="199"/>
        <end position="218"/>
    </location>
</feature>
<dbReference type="InterPro" id="IPR004685">
    <property type="entry name" value="Brnchd-chn_aa_trnsp_Livcs"/>
</dbReference>
<dbReference type="GO" id="GO:0005304">
    <property type="term" value="F:L-valine transmembrane transporter activity"/>
    <property type="evidence" value="ECO:0007669"/>
    <property type="project" value="TreeGrafter"/>
</dbReference>
<dbReference type="GO" id="GO:0015820">
    <property type="term" value="P:L-leucine transport"/>
    <property type="evidence" value="ECO:0007669"/>
    <property type="project" value="TreeGrafter"/>
</dbReference>
<dbReference type="RefSeq" id="WP_307257017.1">
    <property type="nucleotide sequence ID" value="NZ_JAUSUC010000013.1"/>
</dbReference>
<evidence type="ECO:0000256" key="2">
    <source>
        <dbReference type="ARBA" id="ARBA00008540"/>
    </source>
</evidence>
<dbReference type="Pfam" id="PF05525">
    <property type="entry name" value="Branch_AA_trans"/>
    <property type="match status" value="1"/>
</dbReference>
<dbReference type="AlphaFoldDB" id="A0AAJ1T4E4"/>
<feature type="transmembrane region" description="Helical" evidence="9">
    <location>
        <begin position="78"/>
        <end position="98"/>
    </location>
</feature>
<dbReference type="GO" id="GO:0015818">
    <property type="term" value="P:isoleucine transport"/>
    <property type="evidence" value="ECO:0007669"/>
    <property type="project" value="TreeGrafter"/>
</dbReference>
<dbReference type="Proteomes" id="UP001237207">
    <property type="component" value="Unassembled WGS sequence"/>
</dbReference>
<evidence type="ECO:0000256" key="7">
    <source>
        <dbReference type="ARBA" id="ARBA00022989"/>
    </source>
</evidence>
<dbReference type="PANTHER" id="PTHR30588">
    <property type="entry name" value="BRANCHED-CHAIN AMINO ACID TRANSPORT SYSTEM 2 CARRIER PROTEIN"/>
    <property type="match status" value="1"/>
</dbReference>
<keyword evidence="8 9" id="KW-0472">Membrane</keyword>
<dbReference type="GO" id="GO:0005886">
    <property type="term" value="C:plasma membrane"/>
    <property type="evidence" value="ECO:0007669"/>
    <property type="project" value="UniProtKB-SubCell"/>
</dbReference>
<dbReference type="EMBL" id="JAUSUC010000013">
    <property type="protein sequence ID" value="MDQ0215016.1"/>
    <property type="molecule type" value="Genomic_DNA"/>
</dbReference>
<comment type="function">
    <text evidence="9">Component of the transport system for branched-chain amino acids.</text>
</comment>
<sequence length="449" mass="47629">MSKKSLPFKDTFAIGLMLFALFLGAGNMIFPPFLGQEAGANMWKGILGFLITGVGLPLLGVIAIAKTGGDLQLLASRVSLKFGVVFTVIMYLAIGPFFGIPRTGTVAFEIAISPFLNEGLEGSSLPLALFTIIFFSLTAWLSMNPTKLVDRIGKILTPALLIILAILVSKSLISPMGEPLPASKEYATGPVFKGFIEGYLTMDTIAALVFGIVVITAIKDLGVKSEKSITKICIQAGFIAAAGLTLVYLALAYIGATSPQAIGMQENGGAILSASTTYLYGTIGKTILALAILFACITTSVGLVSSCAQYFHKLMPNVSYRLIVIVLSIFSMFIANIGLTQLIKVSLPVLIMIYPIAIVLIFLSFAHSLFNGYSIVYYCSLIPTGVLSVMDGLNVLGIQSDFLSSLFSKLPLFNEGIGWIVPAIIGAIIGYILAILFRLAGKAAETTKA</sequence>
<feature type="transmembrane region" description="Helical" evidence="9">
    <location>
        <begin position="375"/>
        <end position="396"/>
    </location>
</feature>
<evidence type="ECO:0000256" key="1">
    <source>
        <dbReference type="ARBA" id="ARBA00004651"/>
    </source>
</evidence>
<keyword evidence="3 9" id="KW-0813">Transport</keyword>
<evidence type="ECO:0000256" key="8">
    <source>
        <dbReference type="ARBA" id="ARBA00023136"/>
    </source>
</evidence>
<proteinExistence type="inferred from homology"/>
<evidence type="ECO:0000256" key="6">
    <source>
        <dbReference type="ARBA" id="ARBA00022970"/>
    </source>
</evidence>
<evidence type="ECO:0000256" key="9">
    <source>
        <dbReference type="RuleBase" id="RU362122"/>
    </source>
</evidence>
<name>A0AAJ1T4E4_9BACI</name>